<keyword evidence="2" id="KW-1185">Reference proteome</keyword>
<accession>A0A9J6B4N8</accession>
<dbReference type="OrthoDB" id="1304915at2759"/>
<dbReference type="EMBL" id="JACXVP010000001">
    <property type="protein sequence ID" value="KAG5631351.1"/>
    <property type="molecule type" value="Genomic_DNA"/>
</dbReference>
<protein>
    <submittedName>
        <fullName evidence="1">Uncharacterized protein</fullName>
    </submittedName>
</protein>
<sequence length="92" mass="11141">MKRLTHTLSNWSKNEYGDIYAKVKEFEEIIRKTEEELLTHNTEAHRQQLHLTNANYIRYLKLEESILKQKTQLQWFKEGDANTKYFHALMRG</sequence>
<gene>
    <name evidence="1" type="ORF">H5410_003068</name>
</gene>
<proteinExistence type="predicted"/>
<evidence type="ECO:0000313" key="1">
    <source>
        <dbReference type="EMBL" id="KAG5631351.1"/>
    </source>
</evidence>
<comment type="caution">
    <text evidence="1">The sequence shown here is derived from an EMBL/GenBank/DDBJ whole genome shotgun (WGS) entry which is preliminary data.</text>
</comment>
<organism evidence="1 2">
    <name type="scientific">Solanum commersonii</name>
    <name type="common">Commerson's wild potato</name>
    <name type="synonym">Commerson's nightshade</name>
    <dbReference type="NCBI Taxonomy" id="4109"/>
    <lineage>
        <taxon>Eukaryota</taxon>
        <taxon>Viridiplantae</taxon>
        <taxon>Streptophyta</taxon>
        <taxon>Embryophyta</taxon>
        <taxon>Tracheophyta</taxon>
        <taxon>Spermatophyta</taxon>
        <taxon>Magnoliopsida</taxon>
        <taxon>eudicotyledons</taxon>
        <taxon>Gunneridae</taxon>
        <taxon>Pentapetalae</taxon>
        <taxon>asterids</taxon>
        <taxon>lamiids</taxon>
        <taxon>Solanales</taxon>
        <taxon>Solanaceae</taxon>
        <taxon>Solanoideae</taxon>
        <taxon>Solaneae</taxon>
        <taxon>Solanum</taxon>
    </lineage>
</organism>
<evidence type="ECO:0000313" key="2">
    <source>
        <dbReference type="Proteomes" id="UP000824120"/>
    </source>
</evidence>
<reference evidence="1 2" key="1">
    <citation type="submission" date="2020-09" db="EMBL/GenBank/DDBJ databases">
        <title>De no assembly of potato wild relative species, Solanum commersonii.</title>
        <authorList>
            <person name="Cho K."/>
        </authorList>
    </citation>
    <scope>NUCLEOTIDE SEQUENCE [LARGE SCALE GENOMIC DNA]</scope>
    <source>
        <strain evidence="1">LZ3.2</strain>
        <tissue evidence="1">Leaf</tissue>
    </source>
</reference>
<dbReference type="Proteomes" id="UP000824120">
    <property type="component" value="Chromosome 1"/>
</dbReference>
<dbReference type="AlphaFoldDB" id="A0A9J6B4N8"/>
<name>A0A9J6B4N8_SOLCO</name>